<evidence type="ECO:0000313" key="8">
    <source>
        <dbReference type="Proteomes" id="UP000183995"/>
    </source>
</evidence>
<name>A0A1M5Y4D0_9FIRM</name>
<comment type="subcellular location">
    <subcellularLocation>
        <location evidence="1">Membrane</location>
    </subcellularLocation>
</comment>
<sequence length="180" mass="18996">MKVRLQRLFKALLLYLPAGLLGLLLLINVILGLEKAVTRAPVPSLFGFAPLVVMSGSMEPAIYPGDVVVIRREAPSAYKAGDVATYLAGQTAYTHRIVALGNGTVTMKGDANNAADDTVPAGKLVGKVLLVIPKLGYLIVFLKKPAGMALLTLALLLCVYSGALLRRLGKAKRLKRGGGC</sequence>
<dbReference type="CDD" id="cd06462">
    <property type="entry name" value="Peptidase_S24_S26"/>
    <property type="match status" value="1"/>
</dbReference>
<evidence type="ECO:0000256" key="4">
    <source>
        <dbReference type="ARBA" id="ARBA00023136"/>
    </source>
</evidence>
<evidence type="ECO:0000256" key="3">
    <source>
        <dbReference type="ARBA" id="ARBA00022989"/>
    </source>
</evidence>
<keyword evidence="2 6" id="KW-0812">Transmembrane</keyword>
<dbReference type="OrthoDB" id="1766940at2"/>
<reference evidence="7 8" key="1">
    <citation type="submission" date="2016-11" db="EMBL/GenBank/DDBJ databases">
        <authorList>
            <person name="Jaros S."/>
            <person name="Januszkiewicz K."/>
            <person name="Wedrychowicz H."/>
        </authorList>
    </citation>
    <scope>NUCLEOTIDE SEQUENCE [LARGE SCALE GENOMIC DNA]</scope>
    <source>
        <strain evidence="7 8">DSM 10068</strain>
    </source>
</reference>
<organism evidence="7 8">
    <name type="scientific">Sporobacter termitidis DSM 10068</name>
    <dbReference type="NCBI Taxonomy" id="1123282"/>
    <lineage>
        <taxon>Bacteria</taxon>
        <taxon>Bacillati</taxon>
        <taxon>Bacillota</taxon>
        <taxon>Clostridia</taxon>
        <taxon>Eubacteriales</taxon>
        <taxon>Oscillospiraceae</taxon>
        <taxon>Sporobacter</taxon>
    </lineage>
</organism>
<dbReference type="STRING" id="1123282.SAMN02745823_02219"/>
<feature type="transmembrane region" description="Helical" evidence="6">
    <location>
        <begin position="148"/>
        <end position="165"/>
    </location>
</feature>
<dbReference type="NCBIfam" id="TIGR02228">
    <property type="entry name" value="sigpep_I_arch"/>
    <property type="match status" value="1"/>
</dbReference>
<dbReference type="GO" id="GO:0016020">
    <property type="term" value="C:membrane"/>
    <property type="evidence" value="ECO:0007669"/>
    <property type="project" value="UniProtKB-SubCell"/>
</dbReference>
<dbReference type="AlphaFoldDB" id="A0A1M5Y4D0"/>
<dbReference type="InterPro" id="IPR001733">
    <property type="entry name" value="Peptidase_S26B"/>
</dbReference>
<evidence type="ECO:0000256" key="2">
    <source>
        <dbReference type="ARBA" id="ARBA00022692"/>
    </source>
</evidence>
<dbReference type="EC" id="3.4.21.89" evidence="5"/>
<dbReference type="Proteomes" id="UP000183995">
    <property type="component" value="Unassembled WGS sequence"/>
</dbReference>
<dbReference type="EMBL" id="FQXV01000007">
    <property type="protein sequence ID" value="SHI06930.1"/>
    <property type="molecule type" value="Genomic_DNA"/>
</dbReference>
<dbReference type="Gene3D" id="2.10.109.10">
    <property type="entry name" value="Umud Fragment, subunit A"/>
    <property type="match status" value="1"/>
</dbReference>
<dbReference type="PRINTS" id="PR00728">
    <property type="entry name" value="SIGNALPTASE"/>
</dbReference>
<accession>A0A1M5Y4D0</accession>
<dbReference type="SUPFAM" id="SSF51306">
    <property type="entry name" value="LexA/Signal peptidase"/>
    <property type="match status" value="1"/>
</dbReference>
<keyword evidence="8" id="KW-1185">Reference proteome</keyword>
<dbReference type="GO" id="GO:0009003">
    <property type="term" value="F:signal peptidase activity"/>
    <property type="evidence" value="ECO:0007669"/>
    <property type="project" value="UniProtKB-EC"/>
</dbReference>
<protein>
    <recommendedName>
        <fullName evidence="5">Signal peptidase I</fullName>
        <ecNumber evidence="5">3.4.21.89</ecNumber>
    </recommendedName>
</protein>
<proteinExistence type="predicted"/>
<gene>
    <name evidence="7" type="ORF">SAMN02745823_02219</name>
</gene>
<dbReference type="GO" id="GO:0006465">
    <property type="term" value="P:signal peptide processing"/>
    <property type="evidence" value="ECO:0007669"/>
    <property type="project" value="UniProtKB-UniRule"/>
</dbReference>
<evidence type="ECO:0000313" key="7">
    <source>
        <dbReference type="EMBL" id="SHI06930.1"/>
    </source>
</evidence>
<dbReference type="GO" id="GO:0004252">
    <property type="term" value="F:serine-type endopeptidase activity"/>
    <property type="evidence" value="ECO:0007669"/>
    <property type="project" value="UniProtKB-UniRule"/>
</dbReference>
<feature type="transmembrane region" description="Helical" evidence="6">
    <location>
        <begin position="12"/>
        <end position="33"/>
    </location>
</feature>
<evidence type="ECO:0000256" key="5">
    <source>
        <dbReference type="NCBIfam" id="TIGR02228"/>
    </source>
</evidence>
<keyword evidence="3 6" id="KW-1133">Transmembrane helix</keyword>
<keyword evidence="4 6" id="KW-0472">Membrane</keyword>
<dbReference type="InterPro" id="IPR036286">
    <property type="entry name" value="LexA/Signal_pep-like_sf"/>
</dbReference>
<evidence type="ECO:0000256" key="1">
    <source>
        <dbReference type="ARBA" id="ARBA00004370"/>
    </source>
</evidence>
<dbReference type="RefSeq" id="WP_073078862.1">
    <property type="nucleotide sequence ID" value="NZ_FQXV01000007.1"/>
</dbReference>
<evidence type="ECO:0000256" key="6">
    <source>
        <dbReference type="SAM" id="Phobius"/>
    </source>
</evidence>